<dbReference type="EMBL" id="QUSW01000003">
    <property type="protein sequence ID" value="RQP24425.1"/>
    <property type="molecule type" value="Genomic_DNA"/>
</dbReference>
<proteinExistence type="inferred from homology"/>
<evidence type="ECO:0000256" key="3">
    <source>
        <dbReference type="ARBA" id="ARBA00023125"/>
    </source>
</evidence>
<dbReference type="Proteomes" id="UP000267464">
    <property type="component" value="Unassembled WGS sequence"/>
</dbReference>
<dbReference type="RefSeq" id="WP_124540957.1">
    <property type="nucleotide sequence ID" value="NZ_QUSW01000003.1"/>
</dbReference>
<reference evidence="6 7" key="2">
    <citation type="submission" date="2018-12" db="EMBL/GenBank/DDBJ databases">
        <title>Rhizobacter gummiphilus sp. nov., a rubber-degrading bacterium isolated from the soil of a botanical garden in Japan.</title>
        <authorList>
            <person name="Shunsuke S.S."/>
        </authorList>
    </citation>
    <scope>NUCLEOTIDE SEQUENCE [LARGE SCALE GENOMIC DNA]</scope>
    <source>
        <strain evidence="6 7">S-16</strain>
    </source>
</reference>
<dbReference type="Pfam" id="PF00126">
    <property type="entry name" value="HTH_1"/>
    <property type="match status" value="1"/>
</dbReference>
<reference evidence="6 7" key="1">
    <citation type="submission" date="2018-08" db="EMBL/GenBank/DDBJ databases">
        <authorList>
            <person name="Khan S.A."/>
            <person name="Jeon C.O."/>
            <person name="Chun B.H."/>
            <person name="Jeong S.E."/>
        </authorList>
    </citation>
    <scope>NUCLEOTIDE SEQUENCE [LARGE SCALE GENOMIC DNA]</scope>
    <source>
        <strain evidence="6 7">S-16</strain>
    </source>
</reference>
<name>A0A3N7K077_9BURK</name>
<evidence type="ECO:0000259" key="5">
    <source>
        <dbReference type="PROSITE" id="PS50931"/>
    </source>
</evidence>
<dbReference type="GO" id="GO:0043565">
    <property type="term" value="F:sequence-specific DNA binding"/>
    <property type="evidence" value="ECO:0007669"/>
    <property type="project" value="TreeGrafter"/>
</dbReference>
<evidence type="ECO:0000313" key="6">
    <source>
        <dbReference type="EMBL" id="RQP24425.1"/>
    </source>
</evidence>
<dbReference type="InterPro" id="IPR058163">
    <property type="entry name" value="LysR-type_TF_proteobact-type"/>
</dbReference>
<dbReference type="InterPro" id="IPR036388">
    <property type="entry name" value="WH-like_DNA-bd_sf"/>
</dbReference>
<dbReference type="SUPFAM" id="SSF53850">
    <property type="entry name" value="Periplasmic binding protein-like II"/>
    <property type="match status" value="1"/>
</dbReference>
<keyword evidence="4" id="KW-0804">Transcription</keyword>
<dbReference type="SUPFAM" id="SSF46785">
    <property type="entry name" value="Winged helix' DNA-binding domain"/>
    <property type="match status" value="1"/>
</dbReference>
<keyword evidence="3" id="KW-0238">DNA-binding</keyword>
<accession>A0A3N7K077</accession>
<dbReference type="PANTHER" id="PTHR30537">
    <property type="entry name" value="HTH-TYPE TRANSCRIPTIONAL REGULATOR"/>
    <property type="match status" value="1"/>
</dbReference>
<evidence type="ECO:0000313" key="7">
    <source>
        <dbReference type="Proteomes" id="UP000267464"/>
    </source>
</evidence>
<dbReference type="InterPro" id="IPR000847">
    <property type="entry name" value="LysR_HTH_N"/>
</dbReference>
<dbReference type="Gene3D" id="3.40.190.290">
    <property type="match status" value="1"/>
</dbReference>
<dbReference type="Pfam" id="PF03466">
    <property type="entry name" value="LysR_substrate"/>
    <property type="match status" value="1"/>
</dbReference>
<feature type="domain" description="HTH lysR-type" evidence="5">
    <location>
        <begin position="2"/>
        <end position="59"/>
    </location>
</feature>
<evidence type="ECO:0000256" key="1">
    <source>
        <dbReference type="ARBA" id="ARBA00009437"/>
    </source>
</evidence>
<gene>
    <name evidence="6" type="ORF">DZC73_14125</name>
</gene>
<dbReference type="InterPro" id="IPR005119">
    <property type="entry name" value="LysR_subst-bd"/>
</dbReference>
<keyword evidence="2" id="KW-0805">Transcription regulation</keyword>
<dbReference type="Gene3D" id="1.10.10.10">
    <property type="entry name" value="Winged helix-like DNA-binding domain superfamily/Winged helix DNA-binding domain"/>
    <property type="match status" value="1"/>
</dbReference>
<evidence type="ECO:0000256" key="2">
    <source>
        <dbReference type="ARBA" id="ARBA00023015"/>
    </source>
</evidence>
<comment type="caution">
    <text evidence="6">The sequence shown here is derived from an EMBL/GenBank/DDBJ whole genome shotgun (WGS) entry which is preliminary data.</text>
</comment>
<dbReference type="PANTHER" id="PTHR30537:SF3">
    <property type="entry name" value="TRANSCRIPTIONAL REGULATORY PROTEIN"/>
    <property type="match status" value="1"/>
</dbReference>
<dbReference type="PROSITE" id="PS50931">
    <property type="entry name" value="HTH_LYSR"/>
    <property type="match status" value="1"/>
</dbReference>
<dbReference type="GO" id="GO:0003700">
    <property type="term" value="F:DNA-binding transcription factor activity"/>
    <property type="evidence" value="ECO:0007669"/>
    <property type="project" value="InterPro"/>
</dbReference>
<organism evidence="6 7">
    <name type="scientific">Piscinibacter terrae</name>
    <dbReference type="NCBI Taxonomy" id="2496871"/>
    <lineage>
        <taxon>Bacteria</taxon>
        <taxon>Pseudomonadati</taxon>
        <taxon>Pseudomonadota</taxon>
        <taxon>Betaproteobacteria</taxon>
        <taxon>Burkholderiales</taxon>
        <taxon>Sphaerotilaceae</taxon>
        <taxon>Piscinibacter</taxon>
    </lineage>
</organism>
<dbReference type="GO" id="GO:0006351">
    <property type="term" value="P:DNA-templated transcription"/>
    <property type="evidence" value="ECO:0007669"/>
    <property type="project" value="TreeGrafter"/>
</dbReference>
<sequence length="297" mass="33151">MFDWNDLKYLVALADHGSTLAAARALQVNASTVQRRLLELEERIGQALVRREPTGYHLTDYGRELVPLAKRVAEAVSGLEQHVQAKRHELVGVIRVTCPEPLAQRITKTQLLDRFHARHPGLRVEWVMSDKYLDIAKGDADVALRSGDVEDSELVGRKVADSLWGVYASRQYVEQHGRPERIEDLAQHALIGFDESMANHRAMAWLKAVAPHANIVARNNSVLGLLYSVKAGVGIAALPMPLGNGEAELVRLFGPVPELTRIWRLLTRADIRQTPRISAFFDFVLEEIDALRPILTG</sequence>
<comment type="similarity">
    <text evidence="1">Belongs to the LysR transcriptional regulatory family.</text>
</comment>
<dbReference type="AlphaFoldDB" id="A0A3N7K077"/>
<evidence type="ECO:0000256" key="4">
    <source>
        <dbReference type="ARBA" id="ARBA00023163"/>
    </source>
</evidence>
<dbReference type="InterPro" id="IPR036390">
    <property type="entry name" value="WH_DNA-bd_sf"/>
</dbReference>
<dbReference type="OrthoDB" id="9072091at2"/>
<keyword evidence="7" id="KW-1185">Reference proteome</keyword>
<protein>
    <submittedName>
        <fullName evidence="6">LysR family transcriptional regulator</fullName>
    </submittedName>
</protein>